<dbReference type="InterPro" id="IPR037110">
    <property type="entry name" value="Betagal_dom2_sf"/>
</dbReference>
<feature type="domain" description="Glycoside hydrolase 35 catalytic" evidence="7">
    <location>
        <begin position="329"/>
        <end position="431"/>
    </location>
</feature>
<dbReference type="SUPFAM" id="SSF51445">
    <property type="entry name" value="(Trans)glycosidases"/>
    <property type="match status" value="1"/>
</dbReference>
<comment type="catalytic activity">
    <reaction evidence="4">
        <text>Hydrolysis of terminal non-reducing beta-D-galactose residues in beta-D-galactosides.</text>
        <dbReference type="EC" id="3.2.1.23"/>
    </reaction>
</comment>
<dbReference type="PANTHER" id="PTHR23421">
    <property type="entry name" value="BETA-GALACTOSIDASE RELATED"/>
    <property type="match status" value="1"/>
</dbReference>
<dbReference type="EMBL" id="FTOR01000007">
    <property type="protein sequence ID" value="SIT27846.1"/>
    <property type="molecule type" value="Genomic_DNA"/>
</dbReference>
<sequence length="818" mass="90860">MKKRIRTQYAAMVGAWLLPAMVLHAQTPKLYQIDAAVPAKKIYGGHLQLGGHNPQGDSIGVNNYYLTLNGKPVIPVTGEFHFSRYPQPHWEESILKMKAGGITVIATYVFWNFHETKEGQFNWSGNNNLRQFIELCAKHNMYVIVRVGPFCHGEVRNGGLPDWLLGRPLVIRSNDKLYLDYVDRFYQQTGAQLQQLYYKDGGPVIGIQIENEYQHSAAPWGLTYPGQPLDLTAAERDLKGTQEGVGVAKENNPYAALGQDHMKILKSLAVKHGMVTPLYTATGWGNAAIIPGETIPVTAAYAYPFWTPKRDYSPFFLYKDMQVKPDYAPVRYRPEDYPVFAAELGSGIMSVYKRRPIADHKSFDAMINRCLGSGANGIGYYMYHGGLTPKGGEAFLSDEAYGLPKISYDFQAPIGEYGQVREGFHRLKLLHFFMQQFGDILAPMTTVLPDNAATLQPDNITDLRYAVRVKDNSGFLFINNFQDDTSMLDQRNIQFAIQTAAGAIKIPATHGMDVPGGENLVLPFRLDMNGLLLHYSTAQLLCKVENNGVPAYVFFAPDQVQAELAWDAGAQISGLSGATLMRSGGKAIVTCKGAIATFTVQEHGRKTQVLVLRKSLALQSYLITLNGKKHLALSQAILLQNGKQLACLSDSAVFDIYLYPGIAVKPGTAQAVTPQNKWHPFTGWQVTNTPVSLPVQAREVSSRKWAVTLPQSLPQQLNDCYLVVDYTGDTGQGFVNGELVIDEFYKGIPWQIGLRDLVAATGKPEEMVLYFRPMMKDASYQVDLQPLPGSIPDFGKDKSYLKVKSLSMKAQYKTMLNF</sequence>
<feature type="signal peptide" evidence="6">
    <location>
        <begin position="1"/>
        <end position="25"/>
    </location>
</feature>
<dbReference type="Gene3D" id="2.102.20.10">
    <property type="entry name" value="Beta-galactosidase, domain 2"/>
    <property type="match status" value="1"/>
</dbReference>
<dbReference type="PROSITE" id="PS01182">
    <property type="entry name" value="GLYCOSYL_HYDROL_F35"/>
    <property type="match status" value="1"/>
</dbReference>
<reference evidence="9" key="1">
    <citation type="submission" date="2017-01" db="EMBL/GenBank/DDBJ databases">
        <authorList>
            <person name="Varghese N."/>
            <person name="Submissions S."/>
        </authorList>
    </citation>
    <scope>NUCLEOTIDE SEQUENCE [LARGE SCALE GENOMIC DNA]</scope>
    <source>
        <strain evidence="9">DSM 21054</strain>
    </source>
</reference>
<dbReference type="AlphaFoldDB" id="A0A173MGW5"/>
<dbReference type="Proteomes" id="UP000186917">
    <property type="component" value="Unassembled WGS sequence"/>
</dbReference>
<gene>
    <name evidence="8" type="ORF">SAMN05421788_107331</name>
</gene>
<dbReference type="InterPro" id="IPR017853">
    <property type="entry name" value="GH"/>
</dbReference>
<name>A0A173MGW5_9BACT</name>
<feature type="chain" id="PRO_5030022942" description="Beta-galactosidase" evidence="6">
    <location>
        <begin position="26"/>
        <end position="818"/>
    </location>
</feature>
<evidence type="ECO:0000313" key="9">
    <source>
        <dbReference type="Proteomes" id="UP000186917"/>
    </source>
</evidence>
<dbReference type="InterPro" id="IPR031330">
    <property type="entry name" value="Gly_Hdrlase_35_cat"/>
</dbReference>
<evidence type="ECO:0000256" key="6">
    <source>
        <dbReference type="SAM" id="SignalP"/>
    </source>
</evidence>
<evidence type="ECO:0000256" key="5">
    <source>
        <dbReference type="RuleBase" id="RU003679"/>
    </source>
</evidence>
<evidence type="ECO:0000256" key="1">
    <source>
        <dbReference type="ARBA" id="ARBA00009809"/>
    </source>
</evidence>
<dbReference type="Pfam" id="PF01301">
    <property type="entry name" value="Glyco_hydro_35"/>
    <property type="match status" value="2"/>
</dbReference>
<dbReference type="SUPFAM" id="SSF51011">
    <property type="entry name" value="Glycosyl hydrolase domain"/>
    <property type="match status" value="1"/>
</dbReference>
<keyword evidence="3 4" id="KW-0326">Glycosidase</keyword>
<dbReference type="InterPro" id="IPR019801">
    <property type="entry name" value="Glyco_hydro_35_CS"/>
</dbReference>
<dbReference type="STRING" id="477680.SAMN05421788_107331"/>
<dbReference type="InterPro" id="IPR001944">
    <property type="entry name" value="Glycoside_Hdrlase_35"/>
</dbReference>
<feature type="domain" description="Glycoside hydrolase 35 catalytic" evidence="7">
    <location>
        <begin position="66"/>
        <end position="215"/>
    </location>
</feature>
<dbReference type="GO" id="GO:0004565">
    <property type="term" value="F:beta-galactosidase activity"/>
    <property type="evidence" value="ECO:0007669"/>
    <property type="project" value="UniProtKB-EC"/>
</dbReference>
<evidence type="ECO:0000256" key="3">
    <source>
        <dbReference type="ARBA" id="ARBA00023295"/>
    </source>
</evidence>
<evidence type="ECO:0000256" key="2">
    <source>
        <dbReference type="ARBA" id="ARBA00022801"/>
    </source>
</evidence>
<dbReference type="KEGG" id="fln:FLA_2690"/>
<dbReference type="EC" id="3.2.1.23" evidence="4"/>
<comment type="similarity">
    <text evidence="1 5">Belongs to the glycosyl hydrolase 35 family.</text>
</comment>
<evidence type="ECO:0000256" key="4">
    <source>
        <dbReference type="RuleBase" id="RU000675"/>
    </source>
</evidence>
<keyword evidence="2 4" id="KW-0378">Hydrolase</keyword>
<dbReference type="GO" id="GO:0005975">
    <property type="term" value="P:carbohydrate metabolic process"/>
    <property type="evidence" value="ECO:0007669"/>
    <property type="project" value="InterPro"/>
</dbReference>
<evidence type="ECO:0000313" key="8">
    <source>
        <dbReference type="EMBL" id="SIT27846.1"/>
    </source>
</evidence>
<accession>A0A173MGW5</accession>
<dbReference type="PRINTS" id="PR00742">
    <property type="entry name" value="GLHYDRLASE35"/>
</dbReference>
<keyword evidence="9" id="KW-1185">Reference proteome</keyword>
<evidence type="ECO:0000259" key="7">
    <source>
        <dbReference type="Pfam" id="PF01301"/>
    </source>
</evidence>
<dbReference type="Gene3D" id="3.20.20.80">
    <property type="entry name" value="Glycosidases"/>
    <property type="match status" value="1"/>
</dbReference>
<keyword evidence="6" id="KW-0732">Signal</keyword>
<proteinExistence type="inferred from homology"/>
<protein>
    <recommendedName>
        <fullName evidence="4">Beta-galactosidase</fullName>
        <ecNumber evidence="4">3.2.1.23</ecNumber>
    </recommendedName>
</protein>
<dbReference type="RefSeq" id="WP_076380984.1">
    <property type="nucleotide sequence ID" value="NZ_AP017422.1"/>
</dbReference>
<organism evidence="8 9">
    <name type="scientific">Filimonas lacunae</name>
    <dbReference type="NCBI Taxonomy" id="477680"/>
    <lineage>
        <taxon>Bacteria</taxon>
        <taxon>Pseudomonadati</taxon>
        <taxon>Bacteroidota</taxon>
        <taxon>Chitinophagia</taxon>
        <taxon>Chitinophagales</taxon>
        <taxon>Chitinophagaceae</taxon>
        <taxon>Filimonas</taxon>
    </lineage>
</organism>